<dbReference type="Proteomes" id="UP001431783">
    <property type="component" value="Unassembled WGS sequence"/>
</dbReference>
<dbReference type="PANTHER" id="PTHR31784:SF2">
    <property type="entry name" value="BIOGENESIS OF LYSOSOME-RELATED ORGANELLES COMPLEX 1 SUBUNIT 5"/>
    <property type="match status" value="1"/>
</dbReference>
<comment type="caution">
    <text evidence="4">The sequence shown here is derived from an EMBL/GenBank/DDBJ whole genome shotgun (WGS) entry which is preliminary data.</text>
</comment>
<evidence type="ECO:0000256" key="3">
    <source>
        <dbReference type="SAM" id="Coils"/>
    </source>
</evidence>
<gene>
    <name evidence="4" type="ORF">WA026_008760</name>
</gene>
<evidence type="ECO:0000313" key="5">
    <source>
        <dbReference type="Proteomes" id="UP001431783"/>
    </source>
</evidence>
<dbReference type="GO" id="GO:0030133">
    <property type="term" value="C:transport vesicle"/>
    <property type="evidence" value="ECO:0007669"/>
    <property type="project" value="InterPro"/>
</dbReference>
<name>A0AAW1V8P0_9CUCU</name>
<accession>A0AAW1V8P0</accession>
<keyword evidence="5" id="KW-1185">Reference proteome</keyword>
<reference evidence="4 5" key="1">
    <citation type="submission" date="2023-03" db="EMBL/GenBank/DDBJ databases">
        <title>Genome insight into feeding habits of ladybird beetles.</title>
        <authorList>
            <person name="Li H.-S."/>
            <person name="Huang Y.-H."/>
            <person name="Pang H."/>
        </authorList>
    </citation>
    <scope>NUCLEOTIDE SEQUENCE [LARGE SCALE GENOMIC DNA]</scope>
    <source>
        <strain evidence="4">SYSU_2023b</strain>
        <tissue evidence="4">Whole body</tissue>
    </source>
</reference>
<protein>
    <recommendedName>
        <fullName evidence="2">Biogenesis of lysosome-related organelles complex 1 subunit 5</fullName>
    </recommendedName>
</protein>
<dbReference type="AlphaFoldDB" id="A0AAW1V8P0"/>
<evidence type="ECO:0000256" key="1">
    <source>
        <dbReference type="ARBA" id="ARBA00010754"/>
    </source>
</evidence>
<evidence type="ECO:0000256" key="2">
    <source>
        <dbReference type="ARBA" id="ARBA00019580"/>
    </source>
</evidence>
<dbReference type="InterPro" id="IPR017243">
    <property type="entry name" value="Bloc1s5"/>
</dbReference>
<dbReference type="EMBL" id="JARQZJ010000124">
    <property type="protein sequence ID" value="KAK9889950.1"/>
    <property type="molecule type" value="Genomic_DNA"/>
</dbReference>
<evidence type="ECO:0000313" key="4">
    <source>
        <dbReference type="EMBL" id="KAK9889950.1"/>
    </source>
</evidence>
<comment type="similarity">
    <text evidence="1">Belongs to the BLOC1S5 family.</text>
</comment>
<organism evidence="4 5">
    <name type="scientific">Henosepilachna vigintioctopunctata</name>
    <dbReference type="NCBI Taxonomy" id="420089"/>
    <lineage>
        <taxon>Eukaryota</taxon>
        <taxon>Metazoa</taxon>
        <taxon>Ecdysozoa</taxon>
        <taxon>Arthropoda</taxon>
        <taxon>Hexapoda</taxon>
        <taxon>Insecta</taxon>
        <taxon>Pterygota</taxon>
        <taxon>Neoptera</taxon>
        <taxon>Endopterygota</taxon>
        <taxon>Coleoptera</taxon>
        <taxon>Polyphaga</taxon>
        <taxon>Cucujiformia</taxon>
        <taxon>Coccinelloidea</taxon>
        <taxon>Coccinellidae</taxon>
        <taxon>Epilachninae</taxon>
        <taxon>Epilachnini</taxon>
        <taxon>Henosepilachna</taxon>
    </lineage>
</organism>
<proteinExistence type="inferred from homology"/>
<sequence>MSEELSRDVKNIWKRLFDHTHFLNGEINLLVNEFELKRQDKEVNELFQIIENLTELKDTQIDKIKVLDANLSQLNNQLSGSLSTAKELIDLEIKYKEDTTLEEEKNKRKIIWDKFMEDITEQYSQINCSFEEKEKVLNDRSFHY</sequence>
<dbReference type="Pfam" id="PF14942">
    <property type="entry name" value="Muted"/>
    <property type="match status" value="1"/>
</dbReference>
<dbReference type="PANTHER" id="PTHR31784">
    <property type="entry name" value="BIOGENESIS OF LYSOSOME-RELATED ORGANELLES COMPLEX 1 SUBUNIT 5"/>
    <property type="match status" value="1"/>
</dbReference>
<feature type="coiled-coil region" evidence="3">
    <location>
        <begin position="36"/>
        <end position="77"/>
    </location>
</feature>
<keyword evidence="3" id="KW-0175">Coiled coil</keyword>
<dbReference type="GO" id="GO:0031083">
    <property type="term" value="C:BLOC-1 complex"/>
    <property type="evidence" value="ECO:0007669"/>
    <property type="project" value="InterPro"/>
</dbReference>